<dbReference type="Pfam" id="PF01808">
    <property type="entry name" value="AICARFT_IMPCHas"/>
    <property type="match status" value="1"/>
</dbReference>
<evidence type="ECO:0000313" key="12">
    <source>
        <dbReference type="EMBL" id="MSS43996.1"/>
    </source>
</evidence>
<dbReference type="NCBIfam" id="TIGR00355">
    <property type="entry name" value="purH"/>
    <property type="match status" value="1"/>
</dbReference>
<keyword evidence="4 10" id="KW-0808">Transferase</keyword>
<dbReference type="Gene3D" id="3.40.50.1380">
    <property type="entry name" value="Methylglyoxal synthase-like domain"/>
    <property type="match status" value="1"/>
</dbReference>
<dbReference type="NCBIfam" id="NF002049">
    <property type="entry name" value="PRK00881.1"/>
    <property type="match status" value="1"/>
</dbReference>
<evidence type="ECO:0000259" key="11">
    <source>
        <dbReference type="PROSITE" id="PS51855"/>
    </source>
</evidence>
<evidence type="ECO:0000313" key="13">
    <source>
        <dbReference type="Proteomes" id="UP000462760"/>
    </source>
</evidence>
<dbReference type="GO" id="GO:0006189">
    <property type="term" value="P:'de novo' IMP biosynthetic process"/>
    <property type="evidence" value="ECO:0007669"/>
    <property type="project" value="UniProtKB-UniRule"/>
</dbReference>
<dbReference type="HAMAP" id="MF_00139">
    <property type="entry name" value="PurH"/>
    <property type="match status" value="1"/>
</dbReference>
<dbReference type="PROSITE" id="PS51855">
    <property type="entry name" value="MGS"/>
    <property type="match status" value="1"/>
</dbReference>
<evidence type="ECO:0000256" key="6">
    <source>
        <dbReference type="ARBA" id="ARBA00022801"/>
    </source>
</evidence>
<evidence type="ECO:0000256" key="4">
    <source>
        <dbReference type="ARBA" id="ARBA00022679"/>
    </source>
</evidence>
<dbReference type="SMART" id="SM00798">
    <property type="entry name" value="AICARFT_IMPCHas"/>
    <property type="match status" value="1"/>
</dbReference>
<dbReference type="GO" id="GO:0003937">
    <property type="term" value="F:IMP cyclohydrolase activity"/>
    <property type="evidence" value="ECO:0007669"/>
    <property type="project" value="UniProtKB-UniRule"/>
</dbReference>
<dbReference type="EMBL" id="VULR01000014">
    <property type="protein sequence ID" value="MSS43996.1"/>
    <property type="molecule type" value="Genomic_DNA"/>
</dbReference>
<protein>
    <recommendedName>
        <fullName evidence="10">Bifunctional purine biosynthesis protein PurH</fullName>
    </recommendedName>
    <domain>
        <recommendedName>
            <fullName evidence="10">Phosphoribosylaminoimidazolecarboxamide formyltransferase</fullName>
            <ecNumber evidence="10">2.1.2.3</ecNumber>
        </recommendedName>
        <alternativeName>
            <fullName evidence="10">AICAR transformylase</fullName>
        </alternativeName>
    </domain>
    <domain>
        <recommendedName>
            <fullName evidence="10">IMP cyclohydrolase</fullName>
            <ecNumber evidence="10">3.5.4.10</ecNumber>
        </recommendedName>
        <alternativeName>
            <fullName evidence="10">ATIC</fullName>
        </alternativeName>
        <alternativeName>
            <fullName evidence="10">IMP synthase</fullName>
        </alternativeName>
        <alternativeName>
            <fullName evidence="10">Inosinicase</fullName>
        </alternativeName>
    </domain>
</protein>
<comment type="catalytic activity">
    <reaction evidence="8 10">
        <text>(6R)-10-formyltetrahydrofolate + 5-amino-1-(5-phospho-beta-D-ribosyl)imidazole-4-carboxamide = 5-formamido-1-(5-phospho-D-ribosyl)imidazole-4-carboxamide + (6S)-5,6,7,8-tetrahydrofolate</text>
        <dbReference type="Rhea" id="RHEA:22192"/>
        <dbReference type="ChEBI" id="CHEBI:57453"/>
        <dbReference type="ChEBI" id="CHEBI:58467"/>
        <dbReference type="ChEBI" id="CHEBI:58475"/>
        <dbReference type="ChEBI" id="CHEBI:195366"/>
        <dbReference type="EC" id="2.1.2.3"/>
    </reaction>
</comment>
<evidence type="ECO:0000256" key="7">
    <source>
        <dbReference type="ARBA" id="ARBA00023268"/>
    </source>
</evidence>
<feature type="domain" description="MGS-like" evidence="11">
    <location>
        <begin position="1"/>
        <end position="144"/>
    </location>
</feature>
<dbReference type="InterPro" id="IPR024051">
    <property type="entry name" value="AICAR_Tfase_dup_dom_sf"/>
</dbReference>
<comment type="caution">
    <text evidence="12">The sequence shown here is derived from an EMBL/GenBank/DDBJ whole genome shotgun (WGS) entry which is preliminary data.</text>
</comment>
<dbReference type="InterPro" id="IPR002695">
    <property type="entry name" value="PurH-like"/>
</dbReference>
<dbReference type="Proteomes" id="UP000462760">
    <property type="component" value="Unassembled WGS sequence"/>
</dbReference>
<evidence type="ECO:0000256" key="2">
    <source>
        <dbReference type="ARBA" id="ARBA00004954"/>
    </source>
</evidence>
<name>A0A844FJA3_9FIRM</name>
<dbReference type="PANTHER" id="PTHR11692">
    <property type="entry name" value="BIFUNCTIONAL PURINE BIOSYNTHESIS PROTEIN PURH"/>
    <property type="match status" value="1"/>
</dbReference>
<dbReference type="FunFam" id="3.40.50.1380:FF:000001">
    <property type="entry name" value="Bifunctional purine biosynthesis protein PurH"/>
    <property type="match status" value="1"/>
</dbReference>
<comment type="catalytic activity">
    <reaction evidence="9 10">
        <text>IMP + H2O = 5-formamido-1-(5-phospho-D-ribosyl)imidazole-4-carboxamide</text>
        <dbReference type="Rhea" id="RHEA:18445"/>
        <dbReference type="ChEBI" id="CHEBI:15377"/>
        <dbReference type="ChEBI" id="CHEBI:58053"/>
        <dbReference type="ChEBI" id="CHEBI:58467"/>
        <dbReference type="EC" id="3.5.4.10"/>
    </reaction>
</comment>
<dbReference type="GO" id="GO:0004643">
    <property type="term" value="F:phosphoribosylaminoimidazolecarboxamide formyltransferase activity"/>
    <property type="evidence" value="ECO:0007669"/>
    <property type="project" value="UniProtKB-UniRule"/>
</dbReference>
<comment type="pathway">
    <text evidence="1 10">Purine metabolism; IMP biosynthesis via de novo pathway; IMP from 5-formamido-1-(5-phospho-D-ribosyl)imidazole-4-carboxamide: step 1/1.</text>
</comment>
<reference evidence="12 13" key="1">
    <citation type="submission" date="2019-08" db="EMBL/GenBank/DDBJ databases">
        <title>In-depth cultivation of the pig gut microbiome towards novel bacterial diversity and tailored functional studies.</title>
        <authorList>
            <person name="Wylensek D."/>
            <person name="Hitch T.C.A."/>
            <person name="Clavel T."/>
        </authorList>
    </citation>
    <scope>NUCLEOTIDE SEQUENCE [LARGE SCALE GENOMIC DNA]</scope>
    <source>
        <strain evidence="12 13">Med78-601-WT-4W-RMD-3</strain>
    </source>
</reference>
<dbReference type="CDD" id="cd01421">
    <property type="entry name" value="IMPCH"/>
    <property type="match status" value="1"/>
</dbReference>
<dbReference type="FunFam" id="3.40.140.20:FF:000002">
    <property type="entry name" value="Bifunctional purine biosynthesis protein PurH"/>
    <property type="match status" value="1"/>
</dbReference>
<evidence type="ECO:0000256" key="9">
    <source>
        <dbReference type="ARBA" id="ARBA00050687"/>
    </source>
</evidence>
<accession>A0A844FJA3</accession>
<sequence>MKRALISVWDKTGIVDFAKELVDLGWEIISTGGTKKTLKEAGLEVIDISNITGFPEAFDGRVKTLHPNIHGGLLYIRENEEHVKTLEKLDMKPIDLVVNNLYPFKQTVLKEGVTHEEVIENIDIGGPSMIRAAAKNYKYVTVIVDPKDYEKVIDELRENGETSLETRGSLARKVFQYTSNYDSLIANYFNEKDNIDFPDTITLTFEEKVGLRYGENPHQKAAFYREVGDNRGTLTGATQLHGKELSFNNINDTNGALEILKEFEEPTVVAVKHANPCGIGSGENLLEAYKKAYESDKVSIFGGIIAANREVDEEVAEMINSIFIEVVVAPSYTENALEILKSKKNIRLLELKDIMKNDYKSYDVKKVLGGILVQERDTVLLKEDLEVVTKRKPTEEELEELMFAWKAVKNVKSNSVVLVKDKGTIGIGMGQTNRIWAVEQAIEHSGEKVKGSVLASDGFFPFGDSVEALAKAGVTAVIQPGGSIRDEESIKAADENNMAMVFTHMRHFKH</sequence>
<dbReference type="SUPFAM" id="SSF52335">
    <property type="entry name" value="Methylglyoxal synthase-like"/>
    <property type="match status" value="1"/>
</dbReference>
<dbReference type="EC" id="3.5.4.10" evidence="10"/>
<proteinExistence type="inferred from homology"/>
<dbReference type="EC" id="2.1.2.3" evidence="10"/>
<dbReference type="PANTHER" id="PTHR11692:SF0">
    <property type="entry name" value="BIFUNCTIONAL PURINE BIOSYNTHESIS PROTEIN ATIC"/>
    <property type="match status" value="1"/>
</dbReference>
<dbReference type="SMART" id="SM00851">
    <property type="entry name" value="MGS"/>
    <property type="match status" value="1"/>
</dbReference>
<organism evidence="12 13">
    <name type="scientific">Anaerosalibacter bizertensis</name>
    <dbReference type="NCBI Taxonomy" id="932217"/>
    <lineage>
        <taxon>Bacteria</taxon>
        <taxon>Bacillati</taxon>
        <taxon>Bacillota</taxon>
        <taxon>Tissierellia</taxon>
        <taxon>Tissierellales</taxon>
        <taxon>Sporanaerobacteraceae</taxon>
        <taxon>Anaerosalibacter</taxon>
    </lineage>
</organism>
<dbReference type="OrthoDB" id="9802065at2"/>
<dbReference type="InterPro" id="IPR011607">
    <property type="entry name" value="MGS-like_dom"/>
</dbReference>
<keyword evidence="6 10" id="KW-0378">Hydrolase</keyword>
<evidence type="ECO:0000256" key="5">
    <source>
        <dbReference type="ARBA" id="ARBA00022755"/>
    </source>
</evidence>
<comment type="domain">
    <text evidence="10">The IMP cyclohydrolase activity resides in the N-terminal region.</text>
</comment>
<keyword evidence="5 10" id="KW-0658">Purine biosynthesis</keyword>
<comment type="similarity">
    <text evidence="3 10">Belongs to the PurH family.</text>
</comment>
<evidence type="ECO:0000256" key="3">
    <source>
        <dbReference type="ARBA" id="ARBA00007667"/>
    </source>
</evidence>
<dbReference type="PIRSF" id="PIRSF000414">
    <property type="entry name" value="AICARFT_IMPCHas"/>
    <property type="match status" value="1"/>
</dbReference>
<dbReference type="UniPathway" id="UPA00074">
    <property type="reaction ID" value="UER00133"/>
</dbReference>
<dbReference type="Pfam" id="PF02142">
    <property type="entry name" value="MGS"/>
    <property type="match status" value="1"/>
</dbReference>
<dbReference type="SUPFAM" id="SSF53927">
    <property type="entry name" value="Cytidine deaminase-like"/>
    <property type="match status" value="1"/>
</dbReference>
<keyword evidence="7 10" id="KW-0511">Multifunctional enzyme</keyword>
<dbReference type="InterPro" id="IPR016193">
    <property type="entry name" value="Cytidine_deaminase-like"/>
</dbReference>
<dbReference type="InterPro" id="IPR036914">
    <property type="entry name" value="MGS-like_dom_sf"/>
</dbReference>
<dbReference type="Gene3D" id="3.40.140.20">
    <property type="match status" value="2"/>
</dbReference>
<gene>
    <name evidence="10 12" type="primary">purH</name>
    <name evidence="12" type="ORF">FYJ27_09695</name>
</gene>
<dbReference type="AlphaFoldDB" id="A0A844FJA3"/>
<dbReference type="FunFam" id="3.40.140.20:FF:000001">
    <property type="entry name" value="Bifunctional purine biosynthesis protein PurH"/>
    <property type="match status" value="1"/>
</dbReference>
<evidence type="ECO:0000256" key="1">
    <source>
        <dbReference type="ARBA" id="ARBA00004844"/>
    </source>
</evidence>
<evidence type="ECO:0000256" key="10">
    <source>
        <dbReference type="HAMAP-Rule" id="MF_00139"/>
    </source>
</evidence>
<comment type="pathway">
    <text evidence="2 10">Purine metabolism; IMP biosynthesis via de novo pathway; 5-formamido-1-(5-phospho-D-ribosyl)imidazole-4-carboxamide from 5-amino-1-(5-phospho-D-ribosyl)imidazole-4-carboxamide (10-formyl THF route): step 1/1.</text>
</comment>
<evidence type="ECO:0000256" key="8">
    <source>
        <dbReference type="ARBA" id="ARBA00050488"/>
    </source>
</evidence>
<dbReference type="GO" id="GO:0005829">
    <property type="term" value="C:cytosol"/>
    <property type="evidence" value="ECO:0007669"/>
    <property type="project" value="TreeGrafter"/>
</dbReference>
<dbReference type="RefSeq" id="WP_154484672.1">
    <property type="nucleotide sequence ID" value="NZ_VULR01000014.1"/>
</dbReference>